<dbReference type="InterPro" id="IPR011009">
    <property type="entry name" value="Kinase-like_dom_sf"/>
</dbReference>
<dbReference type="InterPro" id="IPR006211">
    <property type="entry name" value="Furin-like_Cys-rich_dom"/>
</dbReference>
<feature type="chain" id="PRO_5042524123" description="Tyrosine-protein kinase receptor" evidence="25">
    <location>
        <begin position="31"/>
        <end position="1493"/>
    </location>
</feature>
<feature type="signal peptide" evidence="25">
    <location>
        <begin position="1"/>
        <end position="30"/>
    </location>
</feature>
<dbReference type="GO" id="GO:0043560">
    <property type="term" value="F:insulin receptor substrate binding"/>
    <property type="evidence" value="ECO:0007669"/>
    <property type="project" value="InterPro"/>
</dbReference>
<keyword evidence="10" id="KW-0418">Kinase</keyword>
<evidence type="ECO:0000256" key="8">
    <source>
        <dbReference type="ARBA" id="ARBA00022737"/>
    </source>
</evidence>
<dbReference type="InterPro" id="IPR036116">
    <property type="entry name" value="FN3_sf"/>
</dbReference>
<dbReference type="Gene3D" id="2.60.40.10">
    <property type="entry name" value="Immunoglobulins"/>
    <property type="match status" value="4"/>
</dbReference>
<dbReference type="SMART" id="SM00261">
    <property type="entry name" value="FU"/>
    <property type="match status" value="2"/>
</dbReference>
<dbReference type="InterPro" id="IPR003961">
    <property type="entry name" value="FN3_dom"/>
</dbReference>
<dbReference type="GO" id="GO:0030424">
    <property type="term" value="C:axon"/>
    <property type="evidence" value="ECO:0007669"/>
    <property type="project" value="TreeGrafter"/>
</dbReference>
<feature type="compositionally biased region" description="Low complexity" evidence="23">
    <location>
        <begin position="1481"/>
        <end position="1493"/>
    </location>
</feature>
<keyword evidence="6 22" id="KW-0812">Transmembrane</keyword>
<comment type="similarity">
    <text evidence="22">Belongs to the protein kinase superfamily. Tyr protein kinase family. Insulin receptor subfamily.</text>
</comment>
<evidence type="ECO:0000256" key="20">
    <source>
        <dbReference type="PIRSR" id="PIRSR000620-2"/>
    </source>
</evidence>
<dbReference type="PRINTS" id="PR00109">
    <property type="entry name" value="TYRKINASE"/>
</dbReference>
<dbReference type="GO" id="GO:0048009">
    <property type="term" value="P:insulin-like growth factor receptor signaling pathway"/>
    <property type="evidence" value="ECO:0007669"/>
    <property type="project" value="TreeGrafter"/>
</dbReference>
<dbReference type="GO" id="GO:0005009">
    <property type="term" value="F:insulin receptor activity"/>
    <property type="evidence" value="ECO:0007669"/>
    <property type="project" value="TreeGrafter"/>
</dbReference>
<evidence type="ECO:0000256" key="14">
    <source>
        <dbReference type="ARBA" id="ARBA00023137"/>
    </source>
</evidence>
<evidence type="ECO:0000256" key="12">
    <source>
        <dbReference type="ARBA" id="ARBA00022989"/>
    </source>
</evidence>
<reference evidence="29" key="1">
    <citation type="submission" date="2025-08" db="UniProtKB">
        <authorList>
            <consortium name="RefSeq"/>
        </authorList>
    </citation>
    <scope>IDENTIFICATION</scope>
    <source>
        <tissue evidence="29">Sperm</tissue>
    </source>
</reference>
<dbReference type="PROSITE" id="PS00107">
    <property type="entry name" value="PROTEIN_KINASE_ATP"/>
    <property type="match status" value="1"/>
</dbReference>
<evidence type="ECO:0000256" key="11">
    <source>
        <dbReference type="ARBA" id="ARBA00022840"/>
    </source>
</evidence>
<dbReference type="Gene3D" id="3.30.200.20">
    <property type="entry name" value="Phosphorylase Kinase, domain 1"/>
    <property type="match status" value="1"/>
</dbReference>
<feature type="compositionally biased region" description="Polar residues" evidence="23">
    <location>
        <begin position="1378"/>
        <end position="1389"/>
    </location>
</feature>
<dbReference type="GO" id="GO:0042593">
    <property type="term" value="P:glucose homeostasis"/>
    <property type="evidence" value="ECO:0007669"/>
    <property type="project" value="TreeGrafter"/>
</dbReference>
<keyword evidence="17" id="KW-0325">Glycoprotein</keyword>
<feature type="binding site" evidence="20">
    <location>
        <begin position="1157"/>
        <end position="1163"/>
    </location>
    <ligand>
        <name>ATP</name>
        <dbReference type="ChEBI" id="CHEBI:30616"/>
    </ligand>
</feature>
<dbReference type="GO" id="GO:0005899">
    <property type="term" value="C:insulin receptor complex"/>
    <property type="evidence" value="ECO:0007669"/>
    <property type="project" value="TreeGrafter"/>
</dbReference>
<keyword evidence="3 22" id="KW-0597">Phosphoprotein</keyword>
<dbReference type="SUPFAM" id="SSF49265">
    <property type="entry name" value="Fibronectin type III"/>
    <property type="match status" value="3"/>
</dbReference>
<comment type="subcellular location">
    <subcellularLocation>
        <location evidence="1">Cell membrane</location>
        <topology evidence="1">Single-pass type I membrane protein</topology>
    </subcellularLocation>
</comment>
<dbReference type="PROSITE" id="PS00239">
    <property type="entry name" value="RECEPTOR_TYR_KIN_II"/>
    <property type="match status" value="1"/>
</dbReference>
<dbReference type="FunFam" id="3.80.20.20:FF:000002">
    <property type="entry name" value="Tyrosine-protein kinase receptor"/>
    <property type="match status" value="1"/>
</dbReference>
<dbReference type="InterPro" id="IPR050122">
    <property type="entry name" value="RTK"/>
</dbReference>
<evidence type="ECO:0000256" key="4">
    <source>
        <dbReference type="ARBA" id="ARBA00022679"/>
    </source>
</evidence>
<dbReference type="InterPro" id="IPR006212">
    <property type="entry name" value="Furin_repeat"/>
</dbReference>
<keyword evidence="14" id="KW-0829">Tyrosine-protein kinase</keyword>
<evidence type="ECO:0000256" key="22">
    <source>
        <dbReference type="RuleBase" id="RU000312"/>
    </source>
</evidence>
<dbReference type="InterPro" id="IPR009030">
    <property type="entry name" value="Growth_fac_rcpt_cys_sf"/>
</dbReference>
<comment type="catalytic activity">
    <reaction evidence="18 22">
        <text>L-tyrosyl-[protein] + ATP = O-phospho-L-tyrosyl-[protein] + ADP + H(+)</text>
        <dbReference type="Rhea" id="RHEA:10596"/>
        <dbReference type="Rhea" id="RHEA-COMP:10136"/>
        <dbReference type="Rhea" id="RHEA-COMP:20101"/>
        <dbReference type="ChEBI" id="CHEBI:15378"/>
        <dbReference type="ChEBI" id="CHEBI:30616"/>
        <dbReference type="ChEBI" id="CHEBI:46858"/>
        <dbReference type="ChEBI" id="CHEBI:61978"/>
        <dbReference type="ChEBI" id="CHEBI:456216"/>
        <dbReference type="EC" id="2.7.10.1"/>
    </reaction>
</comment>
<dbReference type="FunFam" id="3.30.200.20:FF:000026">
    <property type="entry name" value="Tyrosine-protein kinase receptor"/>
    <property type="match status" value="1"/>
</dbReference>
<name>A0AAJ7TUM2_PETMA</name>
<feature type="domain" description="Fibronectin type-III" evidence="27">
    <location>
        <begin position="650"/>
        <end position="746"/>
    </location>
</feature>
<keyword evidence="13 24" id="KW-0472">Membrane</keyword>
<feature type="binding site" evidence="20">
    <location>
        <position position="1230"/>
    </location>
    <ligand>
        <name>ATP</name>
        <dbReference type="ChEBI" id="CHEBI:30616"/>
    </ligand>
</feature>
<evidence type="ECO:0000259" key="26">
    <source>
        <dbReference type="PROSITE" id="PS50011"/>
    </source>
</evidence>
<dbReference type="InterPro" id="IPR008266">
    <property type="entry name" value="Tyr_kinase_AS"/>
</dbReference>
<keyword evidence="8" id="KW-0677">Repeat</keyword>
<dbReference type="Gene3D" id="3.80.20.20">
    <property type="entry name" value="Receptor L-domain"/>
    <property type="match status" value="2"/>
</dbReference>
<feature type="binding site" evidence="20">
    <location>
        <position position="1086"/>
    </location>
    <ligand>
        <name>ATP</name>
        <dbReference type="ChEBI" id="CHEBI:30616"/>
    </ligand>
</feature>
<feature type="compositionally biased region" description="Polar residues" evidence="23">
    <location>
        <begin position="590"/>
        <end position="604"/>
    </location>
</feature>
<keyword evidence="5" id="KW-0165">Cleavage on pair of basic residues</keyword>
<dbReference type="Gene3D" id="1.10.510.10">
    <property type="entry name" value="Transferase(Phosphotransferase) domain 1"/>
    <property type="match status" value="1"/>
</dbReference>
<evidence type="ECO:0000256" key="5">
    <source>
        <dbReference type="ARBA" id="ARBA00022685"/>
    </source>
</evidence>
<gene>
    <name evidence="29" type="primary">LOC116950613</name>
</gene>
<evidence type="ECO:0000256" key="15">
    <source>
        <dbReference type="ARBA" id="ARBA00023157"/>
    </source>
</evidence>
<evidence type="ECO:0000256" key="9">
    <source>
        <dbReference type="ARBA" id="ARBA00022741"/>
    </source>
</evidence>
<dbReference type="SUPFAM" id="SSF57184">
    <property type="entry name" value="Growth factor receptor domain"/>
    <property type="match status" value="1"/>
</dbReference>
<dbReference type="InterPro" id="IPR000494">
    <property type="entry name" value="Rcpt_L-dom"/>
</dbReference>
<dbReference type="EC" id="2.7.10.1" evidence="22"/>
<feature type="region of interest" description="Disordered" evidence="23">
    <location>
        <begin position="1361"/>
        <end position="1417"/>
    </location>
</feature>
<dbReference type="CDD" id="cd00064">
    <property type="entry name" value="FU"/>
    <property type="match status" value="1"/>
</dbReference>
<dbReference type="FunFam" id="3.80.20.20:FF:000001">
    <property type="entry name" value="Tyrosine-protein kinase receptor"/>
    <property type="match status" value="1"/>
</dbReference>
<dbReference type="Proteomes" id="UP001318040">
    <property type="component" value="Chromosome 40"/>
</dbReference>
<dbReference type="PANTHER" id="PTHR24416">
    <property type="entry name" value="TYROSINE-PROTEIN KINASE RECEPTOR"/>
    <property type="match status" value="1"/>
</dbReference>
<keyword evidence="9 20" id="KW-0547">Nucleotide-binding</keyword>
<evidence type="ECO:0000256" key="23">
    <source>
        <dbReference type="SAM" id="MobiDB-lite"/>
    </source>
</evidence>
<keyword evidence="28" id="KW-1185">Reference proteome</keyword>
<evidence type="ECO:0000313" key="28">
    <source>
        <dbReference type="Proteomes" id="UP001318040"/>
    </source>
</evidence>
<dbReference type="CDD" id="cd00063">
    <property type="entry name" value="FN3"/>
    <property type="match status" value="2"/>
</dbReference>
<dbReference type="RefSeq" id="XP_032824410.1">
    <property type="nucleotide sequence ID" value="XM_032968519.1"/>
</dbReference>
<keyword evidence="7 25" id="KW-0732">Signal</keyword>
<accession>A0AAJ7TUM2</accession>
<keyword evidence="11 20" id="KW-0067">ATP-binding</keyword>
<dbReference type="GO" id="GO:0043410">
    <property type="term" value="P:positive regulation of MAPK cascade"/>
    <property type="evidence" value="ECO:0007669"/>
    <property type="project" value="TreeGrafter"/>
</dbReference>
<organism evidence="28 29">
    <name type="scientific">Petromyzon marinus</name>
    <name type="common">Sea lamprey</name>
    <dbReference type="NCBI Taxonomy" id="7757"/>
    <lineage>
        <taxon>Eukaryota</taxon>
        <taxon>Metazoa</taxon>
        <taxon>Chordata</taxon>
        <taxon>Craniata</taxon>
        <taxon>Vertebrata</taxon>
        <taxon>Cyclostomata</taxon>
        <taxon>Hyperoartia</taxon>
        <taxon>Petromyzontiformes</taxon>
        <taxon>Petromyzontidae</taxon>
        <taxon>Petromyzon</taxon>
    </lineage>
</organism>
<feature type="domain" description="Fibronectin type-III" evidence="27">
    <location>
        <begin position="907"/>
        <end position="1002"/>
    </location>
</feature>
<protein>
    <recommendedName>
        <fullName evidence="22">Tyrosine-protein kinase receptor</fullName>
        <ecNumber evidence="22">2.7.10.1</ecNumber>
    </recommendedName>
</protein>
<evidence type="ECO:0000259" key="27">
    <source>
        <dbReference type="PROSITE" id="PS50853"/>
    </source>
</evidence>
<evidence type="ECO:0000313" key="29">
    <source>
        <dbReference type="RefSeq" id="XP_032824410.1"/>
    </source>
</evidence>
<evidence type="ECO:0000256" key="16">
    <source>
        <dbReference type="ARBA" id="ARBA00023170"/>
    </source>
</evidence>
<keyword evidence="12 24" id="KW-1133">Transmembrane helix</keyword>
<dbReference type="Pfam" id="PF07714">
    <property type="entry name" value="PK_Tyr_Ser-Thr"/>
    <property type="match status" value="1"/>
</dbReference>
<dbReference type="SUPFAM" id="SSF52058">
    <property type="entry name" value="L domain-like"/>
    <property type="match status" value="2"/>
</dbReference>
<keyword evidence="2" id="KW-1003">Cell membrane</keyword>
<evidence type="ECO:0000256" key="1">
    <source>
        <dbReference type="ARBA" id="ARBA00004251"/>
    </source>
</evidence>
<dbReference type="Pfam" id="PF00757">
    <property type="entry name" value="Furin-like"/>
    <property type="match status" value="2"/>
</dbReference>
<dbReference type="Pfam" id="PF01030">
    <property type="entry name" value="Recep_L_domain"/>
    <property type="match status" value="2"/>
</dbReference>
<evidence type="ECO:0000256" key="7">
    <source>
        <dbReference type="ARBA" id="ARBA00022729"/>
    </source>
</evidence>
<keyword evidence="4" id="KW-0808">Transferase</keyword>
<feature type="region of interest" description="Disordered" evidence="23">
    <location>
        <begin position="579"/>
        <end position="604"/>
    </location>
</feature>
<feature type="compositionally biased region" description="Polar residues" evidence="23">
    <location>
        <begin position="728"/>
        <end position="738"/>
    </location>
</feature>
<dbReference type="InterPro" id="IPR001245">
    <property type="entry name" value="Ser-Thr/Tyr_kinase_cat_dom"/>
</dbReference>
<dbReference type="SMART" id="SM00060">
    <property type="entry name" value="FN3"/>
    <property type="match status" value="3"/>
</dbReference>
<dbReference type="GO" id="GO:0043548">
    <property type="term" value="F:phosphatidylinositol 3-kinase binding"/>
    <property type="evidence" value="ECO:0007669"/>
    <property type="project" value="InterPro"/>
</dbReference>
<evidence type="ECO:0000256" key="25">
    <source>
        <dbReference type="SAM" id="SignalP"/>
    </source>
</evidence>
<evidence type="ECO:0000256" key="19">
    <source>
        <dbReference type="PIRSR" id="PIRSR000620-1"/>
    </source>
</evidence>
<evidence type="ECO:0000256" key="3">
    <source>
        <dbReference type="ARBA" id="ARBA00022553"/>
    </source>
</evidence>
<dbReference type="PIRSF" id="PIRSF000620">
    <property type="entry name" value="Insulin_receptor"/>
    <property type="match status" value="1"/>
</dbReference>
<dbReference type="PROSITE" id="PS00109">
    <property type="entry name" value="PROTEIN_KINASE_TYR"/>
    <property type="match status" value="1"/>
</dbReference>
<dbReference type="KEGG" id="pmrn:116950613"/>
<feature type="region of interest" description="Disordered" evidence="23">
    <location>
        <begin position="770"/>
        <end position="846"/>
    </location>
</feature>
<dbReference type="FunFam" id="2.60.40.10:FF:000087">
    <property type="entry name" value="Tyrosine-protein kinase receptor"/>
    <property type="match status" value="1"/>
</dbReference>
<feature type="binding site" evidence="20 21">
    <location>
        <position position="1110"/>
    </location>
    <ligand>
        <name>ATP</name>
        <dbReference type="ChEBI" id="CHEBI:30616"/>
    </ligand>
</feature>
<feature type="active site" description="Proton donor/acceptor" evidence="19">
    <location>
        <position position="1212"/>
    </location>
</feature>
<feature type="compositionally biased region" description="Gly residues" evidence="23">
    <location>
        <begin position="1390"/>
        <end position="1408"/>
    </location>
</feature>
<evidence type="ECO:0000256" key="17">
    <source>
        <dbReference type="ARBA" id="ARBA00023180"/>
    </source>
</evidence>
<dbReference type="InterPro" id="IPR000719">
    <property type="entry name" value="Prot_kinase_dom"/>
</dbReference>
<dbReference type="SUPFAM" id="SSF56112">
    <property type="entry name" value="Protein kinase-like (PK-like)"/>
    <property type="match status" value="1"/>
</dbReference>
<feature type="domain" description="Protein kinase" evidence="26">
    <location>
        <begin position="1076"/>
        <end position="1357"/>
    </location>
</feature>
<dbReference type="GO" id="GO:0051897">
    <property type="term" value="P:positive regulation of phosphatidylinositol 3-kinase/protein kinase B signal transduction"/>
    <property type="evidence" value="ECO:0007669"/>
    <property type="project" value="TreeGrafter"/>
</dbReference>
<dbReference type="PROSITE" id="PS50853">
    <property type="entry name" value="FN3"/>
    <property type="match status" value="2"/>
</dbReference>
<evidence type="ECO:0000256" key="13">
    <source>
        <dbReference type="ARBA" id="ARBA00023136"/>
    </source>
</evidence>
<dbReference type="GO" id="GO:0046328">
    <property type="term" value="P:regulation of JNK cascade"/>
    <property type="evidence" value="ECO:0007669"/>
    <property type="project" value="TreeGrafter"/>
</dbReference>
<dbReference type="InterPro" id="IPR017441">
    <property type="entry name" value="Protein_kinase_ATP_BS"/>
</dbReference>
<dbReference type="InterPro" id="IPR013783">
    <property type="entry name" value="Ig-like_fold"/>
</dbReference>
<dbReference type="SMART" id="SM00219">
    <property type="entry name" value="TyrKc"/>
    <property type="match status" value="1"/>
</dbReference>
<keyword evidence="16 22" id="KW-0675">Receptor</keyword>
<evidence type="ECO:0000256" key="18">
    <source>
        <dbReference type="ARBA" id="ARBA00051243"/>
    </source>
</evidence>
<dbReference type="Gene3D" id="2.10.220.10">
    <property type="entry name" value="Hormone Receptor, Insulin-like Growth Factor Receptor 1, Chain A, domain 2"/>
    <property type="match status" value="1"/>
</dbReference>
<dbReference type="InterPro" id="IPR020635">
    <property type="entry name" value="Tyr_kinase_cat_dom"/>
</dbReference>
<proteinExistence type="inferred from homology"/>
<dbReference type="InterPro" id="IPR016246">
    <property type="entry name" value="Tyr_kinase_insulin-like_rcpt"/>
</dbReference>
<dbReference type="FunFam" id="1.10.510.10:FF:000050">
    <property type="entry name" value="Tyrosine-protein kinase receptor"/>
    <property type="match status" value="1"/>
</dbReference>
<evidence type="ECO:0000256" key="6">
    <source>
        <dbReference type="ARBA" id="ARBA00022692"/>
    </source>
</evidence>
<dbReference type="PROSITE" id="PS50011">
    <property type="entry name" value="PROTEIN_KINASE_DOM"/>
    <property type="match status" value="1"/>
</dbReference>
<keyword evidence="15" id="KW-1015">Disulfide bond</keyword>
<feature type="region of interest" description="Disordered" evidence="23">
    <location>
        <begin position="709"/>
        <end position="738"/>
    </location>
</feature>
<feature type="region of interest" description="Disordered" evidence="23">
    <location>
        <begin position="1468"/>
        <end position="1493"/>
    </location>
</feature>
<dbReference type="InterPro" id="IPR036941">
    <property type="entry name" value="Rcpt_L-dom_sf"/>
</dbReference>
<evidence type="ECO:0000256" key="2">
    <source>
        <dbReference type="ARBA" id="ARBA00022475"/>
    </source>
</evidence>
<sequence length="1493" mass="164247">MKPGTQGRCIVAAFTVAWLLAVLAVSPTSAIICSSMDVRNTVSQLKQLENCTIIEGYLQILLIRDPSPSYFRGISFPNLTMITDYLLLFRVYGLESLKDLFPNLAVIRGNRLFYNYALVVFEMLSLKELGLYGLRNITRGAVRLEKNEDLCYVSSLDWTLILDSVENNYIQGNKPVSECSDICPDLLINDCKCPRTSFNGQISFRCWNSQHCQTDCRSDCGRRACANGGGCCHMECLGGCYRLNDPTACTSCRHFYHWPAAAAASAGAVTSSPGAQGQGQSAYQGTGPVECVASCPLGTYRFKNWRCVSFEFCREENRKCRGDKICAEYVIHDGECVTGCPSGYMTDESSMTCKKCDGLCPKVCHVNKKIIDSVTAAQDLNGCTIINGSLDINIRGGNNIAAELEANLGRIEEVTAYVKIKHSYALISLSFFRNLRLIKGETLETGNYSFYVLDNQNLQQLWDWDRHSLTIERGKMFFHSNPKLCPAEIHQMANKTGTWGRQDESEISGKTNGNQASCESTLLELTTLKTSQTMIIATWTNYRPPDYRDLLGFVIYYKETIYQNVTEYEGQDACGSNSWMFQDHEPPSLPSNKGTNQTAQQSQPRAMLAGLKPWTQYAIFVKAYMLTTSNEGRNHGAKSNIIYVRTNASVPSIPRDVVSVFASNTTIKIKWNPPMSPNGNLSYYRLYWQRQPENSKLFELNYCQQGLKIPSPDHSPGTIDSDDVPGKGNSTAGDGHSTTCCACPKPESEIEKEKEQAAFQKAFENFLHNTIFIPRPPGSKSGEIGDSRPSRRRREAPAAPTSPFSNASVVMLDGGRGGDEPPFFGRTTDGPAGGGGGARTTAAPRDNFPTMDKVVRQREFAVIEGLRHFTVYRIDIQACNHAAADLGCSMQNYVFARTMPEPHADDIPGSMAAKLLNSNIVFLSWPEPTNPNGLIILYEITVWREQQVERLECVSRIAYRREGHGRKIHGLLPGNLTARVRATSLTGNGSWSEPISFVVPTPSVAQPSQVIPVVVIVVSLLLVLVAIGAGLLFFFVKKRNEARLPNGILYASVNPEYISTNEVYIPDEWEVGRDKILLLRELGQGSFGMVYEGMARGVIKDETETRVAVKTVNEGASLRERIEFLNEASVMKSFSCHHVVRLLGVVSQGQPTLVVMELMTHGDLKSYLRSLRPDAENNPGKPPPTLKKIVQMAGEIADGMAYLNAKKYVHRDLAARNCMVAEDYTVKIGDFGMTRDIYETDYYRKGGKGLLPVRWMAPESLKDGVFTTHSDVWSFGVVLWEISTLAEQPYQGMSNEQVLKFVMDGGLLERPENCEDRLFELMSLCWQYNPKMRPNFVDFISILKDELDASFRDMSFFYSEENRQHAEPEESDQDGENTECSPLDPSSSGSGVGEPNGASLHGGSGGGAASAQAAGGARCRENGPLSLHFRGGSQASPAAGPAAAAAAAAVAAVPGGCAGSGGCSNYEAHQPFGVSNRANDPRYSSPPLRSSPS</sequence>
<evidence type="ECO:0000256" key="21">
    <source>
        <dbReference type="PROSITE-ProRule" id="PRU10141"/>
    </source>
</evidence>
<dbReference type="InterPro" id="IPR002011">
    <property type="entry name" value="Tyr_kinase_rcpt_2_CS"/>
</dbReference>
<dbReference type="PANTHER" id="PTHR24416:SF106">
    <property type="entry name" value="INSULIN-LIKE GROWTH FACTOR 1 RECEPTOR"/>
    <property type="match status" value="1"/>
</dbReference>
<evidence type="ECO:0000256" key="24">
    <source>
        <dbReference type="SAM" id="Phobius"/>
    </source>
</evidence>
<evidence type="ECO:0000256" key="10">
    <source>
        <dbReference type="ARBA" id="ARBA00022777"/>
    </source>
</evidence>
<feature type="transmembrane region" description="Helical" evidence="24">
    <location>
        <begin position="1010"/>
        <end position="1036"/>
    </location>
</feature>
<feature type="binding site" evidence="20">
    <location>
        <begin position="1216"/>
        <end position="1217"/>
    </location>
    <ligand>
        <name>ATP</name>
        <dbReference type="ChEBI" id="CHEBI:30616"/>
    </ligand>
</feature>
<dbReference type="GO" id="GO:0005524">
    <property type="term" value="F:ATP binding"/>
    <property type="evidence" value="ECO:0007669"/>
    <property type="project" value="UniProtKB-UniRule"/>
</dbReference>